<keyword evidence="1" id="KW-0812">Transmembrane</keyword>
<sequence length="80" mass="9489">MPGILFWLLLPLHVLLNVVTVIHFSLRGQGKLILRAKRDAIKGLPNMWRKRREIQAKRKARVADIWRVLDKRLLSIRRKT</sequence>
<dbReference type="AlphaFoldDB" id="A0A0C5J0G1"/>
<evidence type="ECO:0000256" key="1">
    <source>
        <dbReference type="SAM" id="Phobius"/>
    </source>
</evidence>
<dbReference type="STRING" id="1565605.PG1C_08920"/>
<reference evidence="2 3" key="1">
    <citation type="journal article" date="2015" name="Genome Announc.">
        <title>Complete Genome Sequence of a Novel Bacterium within the Family Rhodocyclaceae That Degrades Polycyclic Aromatic Hydrocarbons.</title>
        <authorList>
            <person name="Singleton D.R."/>
            <person name="Dickey A.N."/>
            <person name="Scholl E.H."/>
            <person name="Wright F.A."/>
            <person name="Aitken M.D."/>
        </authorList>
    </citation>
    <scope>NUCLEOTIDE SEQUENCE [LARGE SCALE GENOMIC DNA]</scope>
    <source>
        <strain evidence="3">PG1-Ca6</strain>
    </source>
</reference>
<gene>
    <name evidence="2" type="ORF">PG1C_08920</name>
</gene>
<dbReference type="HOGENOM" id="CLU_2587345_0_0_4"/>
<keyword evidence="3" id="KW-1185">Reference proteome</keyword>
<keyword evidence="1" id="KW-0472">Membrane</keyword>
<dbReference type="Proteomes" id="UP000061603">
    <property type="component" value="Chromosome"/>
</dbReference>
<proteinExistence type="predicted"/>
<evidence type="ECO:0000313" key="3">
    <source>
        <dbReference type="Proteomes" id="UP000061603"/>
    </source>
</evidence>
<organism evidence="2 3">
    <name type="scientific">Rugosibacter aromaticivorans</name>
    <dbReference type="NCBI Taxonomy" id="1565605"/>
    <lineage>
        <taxon>Bacteria</taxon>
        <taxon>Pseudomonadati</taxon>
        <taxon>Pseudomonadota</taxon>
        <taxon>Betaproteobacteria</taxon>
        <taxon>Nitrosomonadales</taxon>
        <taxon>Sterolibacteriaceae</taxon>
        <taxon>Rugosibacter</taxon>
    </lineage>
</organism>
<dbReference type="KEGG" id="rbu:PG1C_08920"/>
<protein>
    <submittedName>
        <fullName evidence="2">Uncharacterized protein</fullName>
    </submittedName>
</protein>
<evidence type="ECO:0000313" key="2">
    <source>
        <dbReference type="EMBL" id="AJP48537.1"/>
    </source>
</evidence>
<accession>A0A0C5J0G1</accession>
<keyword evidence="1" id="KW-1133">Transmembrane helix</keyword>
<dbReference type="EMBL" id="CP010554">
    <property type="protein sequence ID" value="AJP48537.1"/>
    <property type="molecule type" value="Genomic_DNA"/>
</dbReference>
<name>A0A0C5J0G1_9PROT</name>
<feature type="transmembrane region" description="Helical" evidence="1">
    <location>
        <begin position="6"/>
        <end position="26"/>
    </location>
</feature>